<feature type="coiled-coil region" evidence="1">
    <location>
        <begin position="358"/>
        <end position="385"/>
    </location>
</feature>
<sequence>MSEKLKIAIFHNLPSGGAKRALHGFVKYLSTSGHTVDLYIPETANEEFLPLEGMVRDMHVFPVKKSWFRSLVYSTFSYVPAIFKPISIKNVDQAEKAIAQTINQGDYDVVFSEQDQFVMAPYFLKYVEKPTVYYCQQPPRREKILEKISEDKRKKRLLEPLIKRYINHVIASEMNLDLKNVQYARYMIANSYYSHESILRSYGLNSYVSYLGVDVELFKPLGLPREGFVLSVGTCIPPKGYDFIINSLALVDEKVRPKLIIVSNMGDEQWKDYLREMATGLGVDLEILRGIDDDKLVSLYNRAKMVLYAPYLEPFGLVPLEAMACGTPVVAVKEGGVRETVIHNENGFLTQRDEILFAEAVTQLLDNEEKRIKLAQNALKMVQRDWSLESAGERLVDHLKRSINGYD</sequence>
<dbReference type="CDD" id="cd03801">
    <property type="entry name" value="GT4_PimA-like"/>
    <property type="match status" value="1"/>
</dbReference>
<dbReference type="InterPro" id="IPR050194">
    <property type="entry name" value="Glycosyltransferase_grp1"/>
</dbReference>
<evidence type="ECO:0000313" key="4">
    <source>
        <dbReference type="Proteomes" id="UP000007360"/>
    </source>
</evidence>
<reference evidence="3 4" key="1">
    <citation type="journal article" date="2012" name="J. Bacteriol.">
        <title>Draft genome sequence of Methanobacterium formicicum DSM 3637, an archaebacterium isolated from the methane producer amoeba Pelomyxa palustris.</title>
        <authorList>
            <person name="Gutierrez G."/>
        </authorList>
    </citation>
    <scope>NUCLEOTIDE SEQUENCE [LARGE SCALE GENOMIC DNA]</scope>
    <source>
        <strain evidence="4">DSM 3637 / PP1</strain>
    </source>
</reference>
<dbReference type="Proteomes" id="UP000007360">
    <property type="component" value="Unassembled WGS sequence"/>
</dbReference>
<gene>
    <name evidence="3" type="ORF">A994_10917</name>
</gene>
<dbReference type="PANTHER" id="PTHR45947">
    <property type="entry name" value="SULFOQUINOVOSYL TRANSFERASE SQD2"/>
    <property type="match status" value="1"/>
</dbReference>
<evidence type="ECO:0000256" key="1">
    <source>
        <dbReference type="SAM" id="Coils"/>
    </source>
</evidence>
<accession>K2QXC6</accession>
<organism evidence="3 4">
    <name type="scientific">Methanobacterium formicicum (strain DSM 3637 / PP1)</name>
    <dbReference type="NCBI Taxonomy" id="1204725"/>
    <lineage>
        <taxon>Archaea</taxon>
        <taxon>Methanobacteriati</taxon>
        <taxon>Methanobacteriota</taxon>
        <taxon>Methanomada group</taxon>
        <taxon>Methanobacteria</taxon>
        <taxon>Methanobacteriales</taxon>
        <taxon>Methanobacteriaceae</taxon>
        <taxon>Methanobacterium</taxon>
    </lineage>
</organism>
<dbReference type="Gene3D" id="3.40.50.2000">
    <property type="entry name" value="Glycogen Phosphorylase B"/>
    <property type="match status" value="2"/>
</dbReference>
<evidence type="ECO:0000313" key="3">
    <source>
        <dbReference type="EMBL" id="EKF84903.1"/>
    </source>
</evidence>
<dbReference type="Pfam" id="PF00534">
    <property type="entry name" value="Glycos_transf_1"/>
    <property type="match status" value="1"/>
</dbReference>
<keyword evidence="1" id="KW-0175">Coiled coil</keyword>
<dbReference type="RefSeq" id="WP_004031655.1">
    <property type="nucleotide sequence ID" value="NZ_AMPO01000011.1"/>
</dbReference>
<dbReference type="AlphaFoldDB" id="K2QXC6"/>
<keyword evidence="4" id="KW-1185">Reference proteome</keyword>
<dbReference type="SUPFAM" id="SSF53756">
    <property type="entry name" value="UDP-Glycosyltransferase/glycogen phosphorylase"/>
    <property type="match status" value="1"/>
</dbReference>
<dbReference type="EMBL" id="AMPO01000011">
    <property type="protein sequence ID" value="EKF84903.1"/>
    <property type="molecule type" value="Genomic_DNA"/>
</dbReference>
<dbReference type="GO" id="GO:0016757">
    <property type="term" value="F:glycosyltransferase activity"/>
    <property type="evidence" value="ECO:0007669"/>
    <property type="project" value="InterPro"/>
</dbReference>
<evidence type="ECO:0000259" key="2">
    <source>
        <dbReference type="Pfam" id="PF00534"/>
    </source>
</evidence>
<dbReference type="OrthoDB" id="132546at2157"/>
<dbReference type="PANTHER" id="PTHR45947:SF3">
    <property type="entry name" value="SULFOQUINOVOSYL TRANSFERASE SQD2"/>
    <property type="match status" value="1"/>
</dbReference>
<proteinExistence type="predicted"/>
<protein>
    <submittedName>
        <fullName evidence="3">Glycosyltransferase</fullName>
    </submittedName>
</protein>
<feature type="domain" description="Glycosyl transferase family 1" evidence="2">
    <location>
        <begin position="225"/>
        <end position="380"/>
    </location>
</feature>
<comment type="caution">
    <text evidence="3">The sequence shown here is derived from an EMBL/GenBank/DDBJ whole genome shotgun (WGS) entry which is preliminary data.</text>
</comment>
<name>K2QXC6_METFP</name>
<dbReference type="PATRIC" id="fig|1204725.3.peg.2194"/>
<dbReference type="InterPro" id="IPR001296">
    <property type="entry name" value="Glyco_trans_1"/>
</dbReference>